<dbReference type="EMBL" id="JQ418540">
    <property type="protein sequence ID" value="AFK90274.1"/>
    <property type="molecule type" value="Genomic_DNA"/>
</dbReference>
<dbReference type="AlphaFoldDB" id="I3W3U7"/>
<sequence length="60" mass="7080">MYDELGTSDMDERLSITALSSVDRLYSVFKELLFYRYLCFLNKKNPTMAINKNEKMSMIT</sequence>
<geneLocation type="plasmid" evidence="1">
    <name>pSARC14-41</name>
</geneLocation>
<proteinExistence type="predicted"/>
<protein>
    <submittedName>
        <fullName evidence="1">Uncharacterized protein</fullName>
    </submittedName>
</protein>
<organism evidence="1">
    <name type="scientific">Salmonella enterica subsp. indica</name>
    <dbReference type="NCBI Taxonomy" id="59207"/>
    <lineage>
        <taxon>Bacteria</taxon>
        <taxon>Pseudomonadati</taxon>
        <taxon>Pseudomonadota</taxon>
        <taxon>Gammaproteobacteria</taxon>
        <taxon>Enterobacterales</taxon>
        <taxon>Enterobacteriaceae</taxon>
        <taxon>Salmonella</taxon>
    </lineage>
</organism>
<accession>I3W3U7</accession>
<reference evidence="1" key="1">
    <citation type="submission" date="2012-01" db="EMBL/GenBank/DDBJ databases">
        <authorList>
            <person name="Summers A.O."/>
            <person name="Wireman J."/>
            <person name="Williams L.E."/>
            <person name="Farina S."/>
        </authorList>
    </citation>
    <scope>NUCLEOTIDE SEQUENCE</scope>
    <source>
        <strain evidence="1">SARC14</strain>
        <plasmid evidence="1">pSARC14-41</plasmid>
    </source>
</reference>
<evidence type="ECO:0000313" key="1">
    <source>
        <dbReference type="EMBL" id="AFK90274.1"/>
    </source>
</evidence>
<name>I3W3U7_SALER</name>
<keyword evidence="1" id="KW-0614">Plasmid</keyword>